<accession>A0A2N8ZE83</accession>
<sequence>MFNELTQLRELDRLLVSFLEKDEINAEEIVHQVDKREQLLKSILQQIEQTPEVVDKDEWQAAIERTKKVVLLMQANTDKIAGYLKKYRHGNKSVQLYKQFL</sequence>
<dbReference type="OrthoDB" id="5905433at2"/>
<dbReference type="KEGG" id="vta:A2227"/>
<dbReference type="RefSeq" id="WP_102522740.1">
    <property type="nucleotide sequence ID" value="NZ_LT960611.1"/>
</dbReference>
<dbReference type="Proteomes" id="UP000235828">
    <property type="component" value="Chromosome A"/>
</dbReference>
<keyword evidence="2" id="KW-1185">Reference proteome</keyword>
<evidence type="ECO:0008006" key="3">
    <source>
        <dbReference type="Google" id="ProtNLM"/>
    </source>
</evidence>
<organism evidence="1 2">
    <name type="scientific">Vibrio tapetis subsp. tapetis</name>
    <dbReference type="NCBI Taxonomy" id="1671868"/>
    <lineage>
        <taxon>Bacteria</taxon>
        <taxon>Pseudomonadati</taxon>
        <taxon>Pseudomonadota</taxon>
        <taxon>Gammaproteobacteria</taxon>
        <taxon>Vibrionales</taxon>
        <taxon>Vibrionaceae</taxon>
        <taxon>Vibrio</taxon>
    </lineage>
</organism>
<protein>
    <recommendedName>
        <fullName evidence="3">Flagellar rod protein FlaI</fullName>
    </recommendedName>
</protein>
<evidence type="ECO:0000313" key="2">
    <source>
        <dbReference type="Proteomes" id="UP000235828"/>
    </source>
</evidence>
<gene>
    <name evidence="1" type="ORF">VTAP4600_A2227</name>
</gene>
<proteinExistence type="predicted"/>
<reference evidence="1 2" key="1">
    <citation type="submission" date="2017-10" db="EMBL/GenBank/DDBJ databases">
        <authorList>
            <person name="Banno H."/>
            <person name="Chua N.-H."/>
        </authorList>
    </citation>
    <scope>NUCLEOTIDE SEQUENCE [LARGE SCALE GENOMIC DNA]</scope>
    <source>
        <strain evidence="1">Vibrio tapetis CECT4600</strain>
    </source>
</reference>
<name>A0A2N8ZE83_9VIBR</name>
<dbReference type="AlphaFoldDB" id="A0A2N8ZE83"/>
<evidence type="ECO:0000313" key="1">
    <source>
        <dbReference type="EMBL" id="SON50206.1"/>
    </source>
</evidence>
<dbReference type="EMBL" id="LT960611">
    <property type="protein sequence ID" value="SON50206.1"/>
    <property type="molecule type" value="Genomic_DNA"/>
</dbReference>